<accession>A0ABT5Y4S1</accession>
<dbReference type="Pfam" id="PF13248">
    <property type="entry name" value="Zn_ribbon_3"/>
    <property type="match status" value="1"/>
</dbReference>
<proteinExistence type="predicted"/>
<reference evidence="2 3" key="1">
    <citation type="submission" date="2023-03" db="EMBL/GenBank/DDBJ databases">
        <title>Muricauda XX sp. nov. and Muricauda XXX sp. nov., two novel species isolated from Okinawa Trough.</title>
        <authorList>
            <person name="Cao W."/>
            <person name="Deng X."/>
        </authorList>
    </citation>
    <scope>NUCLEOTIDE SEQUENCE [LARGE SCALE GENOMIC DNA]</scope>
    <source>
        <strain evidence="2 3">334s03</strain>
    </source>
</reference>
<gene>
    <name evidence="2" type="ORF">PY092_19465</name>
</gene>
<evidence type="ECO:0000313" key="3">
    <source>
        <dbReference type="Proteomes" id="UP001221366"/>
    </source>
</evidence>
<evidence type="ECO:0000313" key="2">
    <source>
        <dbReference type="EMBL" id="MDF0718348.1"/>
    </source>
</evidence>
<dbReference type="EMBL" id="JARFVB010000031">
    <property type="protein sequence ID" value="MDF0718348.1"/>
    <property type="molecule type" value="Genomic_DNA"/>
</dbReference>
<dbReference type="Proteomes" id="UP001221366">
    <property type="component" value="Unassembled WGS sequence"/>
</dbReference>
<sequence length="261" mass="30598">MKQCPYCSELVQKDAKKCKHCGEWFENKALRLFKKSKNFLDKQRLQHQAKHIANQEQQIKIKVGQILNFLDSLEAKNYILFVHLEKKERLFTIVYVGGGARESVDVQIKDSHTIKIESYMPIDYKGHLGKLQSNDLGKNMYAVLYDLYERINNKTIRERPILRNQLKEESTYGYNSESEYKNAVDKVIDNMVSGNINRPNDFTLDTKFYYVERGNTFGPITGKKLISLVNNHQINKNCFVRQESEKGFEKRAYQIVELIKK</sequence>
<evidence type="ECO:0000259" key="1">
    <source>
        <dbReference type="Pfam" id="PF13248"/>
    </source>
</evidence>
<comment type="caution">
    <text evidence="2">The sequence shown here is derived from an EMBL/GenBank/DDBJ whole genome shotgun (WGS) entry which is preliminary data.</text>
</comment>
<dbReference type="RefSeq" id="WP_275617400.1">
    <property type="nucleotide sequence ID" value="NZ_JARFVB010000031.1"/>
</dbReference>
<protein>
    <submittedName>
        <fullName evidence="2">Zinc ribbon domain-containing protein</fullName>
    </submittedName>
</protein>
<organism evidence="2 3">
    <name type="scientific">Flagellimonas yonaguniensis</name>
    <dbReference type="NCBI Taxonomy" id="3031325"/>
    <lineage>
        <taxon>Bacteria</taxon>
        <taxon>Pseudomonadati</taxon>
        <taxon>Bacteroidota</taxon>
        <taxon>Flavobacteriia</taxon>
        <taxon>Flavobacteriales</taxon>
        <taxon>Flavobacteriaceae</taxon>
        <taxon>Flagellimonas</taxon>
    </lineage>
</organism>
<keyword evidence="3" id="KW-1185">Reference proteome</keyword>
<name>A0ABT5Y4S1_9FLAO</name>
<dbReference type="InterPro" id="IPR059113">
    <property type="entry name" value="Znf_ribbon"/>
</dbReference>
<feature type="domain" description="Putative zinc-ribbon" evidence="1">
    <location>
        <begin position="1"/>
        <end position="23"/>
    </location>
</feature>